<accession>A0AAD9W6B4</accession>
<protein>
    <submittedName>
        <fullName evidence="1">Uncharacterized protein</fullName>
    </submittedName>
</protein>
<keyword evidence="2" id="KW-1185">Reference proteome</keyword>
<proteinExistence type="predicted"/>
<name>A0AAD9W6B4_PHOAM</name>
<gene>
    <name evidence="1" type="ORF">N8I77_002985</name>
</gene>
<organism evidence="1 2">
    <name type="scientific">Phomopsis amygdali</name>
    <name type="common">Fusicoccum amygdali</name>
    <dbReference type="NCBI Taxonomy" id="1214568"/>
    <lineage>
        <taxon>Eukaryota</taxon>
        <taxon>Fungi</taxon>
        <taxon>Dikarya</taxon>
        <taxon>Ascomycota</taxon>
        <taxon>Pezizomycotina</taxon>
        <taxon>Sordariomycetes</taxon>
        <taxon>Sordariomycetidae</taxon>
        <taxon>Diaporthales</taxon>
        <taxon>Diaporthaceae</taxon>
        <taxon>Diaporthe</taxon>
    </lineage>
</organism>
<dbReference type="AlphaFoldDB" id="A0AAD9W6B4"/>
<comment type="caution">
    <text evidence="1">The sequence shown here is derived from an EMBL/GenBank/DDBJ whole genome shotgun (WGS) entry which is preliminary data.</text>
</comment>
<dbReference type="EMBL" id="JAUJFL010000002">
    <property type="protein sequence ID" value="KAK2609488.1"/>
    <property type="molecule type" value="Genomic_DNA"/>
</dbReference>
<evidence type="ECO:0000313" key="1">
    <source>
        <dbReference type="EMBL" id="KAK2609488.1"/>
    </source>
</evidence>
<dbReference type="Proteomes" id="UP001265746">
    <property type="component" value="Unassembled WGS sequence"/>
</dbReference>
<evidence type="ECO:0000313" key="2">
    <source>
        <dbReference type="Proteomes" id="UP001265746"/>
    </source>
</evidence>
<reference evidence="1" key="1">
    <citation type="submission" date="2023-06" db="EMBL/GenBank/DDBJ databases">
        <authorList>
            <person name="Noh H."/>
        </authorList>
    </citation>
    <scope>NUCLEOTIDE SEQUENCE</scope>
    <source>
        <strain evidence="1">DUCC20226</strain>
    </source>
</reference>
<sequence>MALRQRPGHVKGWIVHLMQKNPDGLPYSKIKAICHKYRQRLLTARVPPSEELYHMPPGAVFLCRPSASYVISAQLTARLSESQMSALRSNLSVYERMAVEKDENENFPVSWRAEELDCTPEVFIDEDLSHGPALYYGDGQIHFVGMLDMHRARMIFKDEFESSLL</sequence>